<keyword evidence="3" id="KW-0963">Cytoplasm</keyword>
<keyword evidence="15" id="KW-1185">Reference proteome</keyword>
<organism evidence="14 15">
    <name type="scientific">Desmophyllum pertusum</name>
    <dbReference type="NCBI Taxonomy" id="174260"/>
    <lineage>
        <taxon>Eukaryota</taxon>
        <taxon>Metazoa</taxon>
        <taxon>Cnidaria</taxon>
        <taxon>Anthozoa</taxon>
        <taxon>Hexacorallia</taxon>
        <taxon>Scleractinia</taxon>
        <taxon>Caryophylliina</taxon>
        <taxon>Caryophylliidae</taxon>
        <taxon>Desmophyllum</taxon>
    </lineage>
</organism>
<feature type="site" description="Essential for stabilizing binding to COTL1" evidence="10">
    <location>
        <position position="249"/>
    </location>
</feature>
<dbReference type="InterPro" id="IPR001885">
    <property type="entry name" value="LipOase_mml"/>
</dbReference>
<dbReference type="PRINTS" id="PR00467">
    <property type="entry name" value="MAMLPOXGNASE"/>
</dbReference>
<feature type="binding site" evidence="9">
    <location>
        <position position="153"/>
    </location>
    <ligand>
        <name>Ca(2+)</name>
        <dbReference type="ChEBI" id="CHEBI:29108"/>
        <label>1</label>
    </ligand>
</feature>
<dbReference type="GO" id="GO:0005506">
    <property type="term" value="F:iron ion binding"/>
    <property type="evidence" value="ECO:0007669"/>
    <property type="project" value="InterPro"/>
</dbReference>
<dbReference type="GO" id="GO:0005737">
    <property type="term" value="C:cytoplasm"/>
    <property type="evidence" value="ECO:0007669"/>
    <property type="project" value="UniProtKB-SubCell"/>
</dbReference>
<dbReference type="PROSITE" id="PS50095">
    <property type="entry name" value="PLAT"/>
    <property type="match status" value="1"/>
</dbReference>
<evidence type="ECO:0000313" key="15">
    <source>
        <dbReference type="Proteomes" id="UP001163046"/>
    </source>
</evidence>
<evidence type="ECO:0000256" key="7">
    <source>
        <dbReference type="ARBA" id="ARBA00023098"/>
    </source>
</evidence>
<evidence type="ECO:0000259" key="12">
    <source>
        <dbReference type="PROSITE" id="PS50095"/>
    </source>
</evidence>
<comment type="cofactor">
    <cofactor evidence="8">
        <name>Fe cation</name>
        <dbReference type="ChEBI" id="CHEBI:24875"/>
    </cofactor>
    <text evidence="8">Binds 1 Fe cation per subunit.</text>
</comment>
<evidence type="ECO:0000313" key="14">
    <source>
        <dbReference type="EMBL" id="KAJ7337200.1"/>
    </source>
</evidence>
<evidence type="ECO:0000259" key="13">
    <source>
        <dbReference type="PROSITE" id="PS51393"/>
    </source>
</evidence>
<keyword evidence="5" id="KW-0223">Dioxygenase</keyword>
<dbReference type="AlphaFoldDB" id="A0A9W9YEG3"/>
<feature type="domain" description="PLAT" evidence="12">
    <location>
        <begin position="140"/>
        <end position="264"/>
    </location>
</feature>
<sequence length="621" mass="70838">MGKCKVEEEKRPESYLIPEFMKRISQGPIEYKLQIQLHEIKPDDSHLILHPSRAWNQGTHPWLDLADVTLTSLLPIDVVERTRCSLSHHPVSIDIPSPAETIYDYNSIPYLRSKIYPTSNLMSSSKPRRKESKEQACSGARYCIRVRTGNRKGAGTDAKVALTITGTKGRTKPVVLDKWFFNDFEKNQEDTYVVDAEDVGEPLMIKLENDQGGGLHRSSDWFVDKVLISGSSKNHETSETIYEFPCYGWVQREAIFFEGKAKLITDDQSEAVKKQRRVEIQKRKEIYQWGDDPDFDGFPGFIKSEGVKTLPKDVMFTEEAIDDLYHAKRKALVNLGLVKLLNMFESWEDFDDYKKAFVSFVGEVPLASKCWQDDRFYGAHFLNGCNPDTIKRCTELPSNFPVTQELVGNLLDEGDTLEKAIEDGRAYIVDFEILDDIPHYGQNDKNVERRYTSASLGLFYVRSSGDIVPIAIQFHQVPSETNPIWTPNDSELDWTYAKMWLRNSDTQWHQMITHLLRTHLFMEPIAVASRRQLPTLHPLWKLLSPHVRGVMAINTLGRARLIPAGGVADNTLSLGGGGHIVLMKKYYKDLNWSSYDLPTVLKERGFLMRINCPASIIGTTP</sequence>
<proteinExistence type="predicted"/>
<dbReference type="Gene3D" id="3.10.450.60">
    <property type="match status" value="1"/>
</dbReference>
<evidence type="ECO:0000256" key="4">
    <source>
        <dbReference type="ARBA" id="ARBA00022723"/>
    </source>
</evidence>
<evidence type="ECO:0000256" key="2">
    <source>
        <dbReference type="ARBA" id="ARBA00005189"/>
    </source>
</evidence>
<feature type="binding site" evidence="9">
    <location>
        <position position="220"/>
    </location>
    <ligand>
        <name>Ca(2+)</name>
        <dbReference type="ChEBI" id="CHEBI:29108"/>
        <label>1</label>
    </ligand>
</feature>
<keyword evidence="9" id="KW-0106">Calcium</keyword>
<feature type="binding site" evidence="8">
    <location>
        <position position="514"/>
    </location>
    <ligand>
        <name>Fe cation</name>
        <dbReference type="ChEBI" id="CHEBI:24875"/>
        <note>catalytic</note>
    </ligand>
</feature>
<feature type="binding site" evidence="8">
    <location>
        <position position="519"/>
    </location>
    <ligand>
        <name>Fe cation</name>
        <dbReference type="ChEBI" id="CHEBI:24875"/>
        <note>catalytic</note>
    </ligand>
</feature>
<comment type="caution">
    <text evidence="11">Lacks conserved residue(s) required for the propagation of feature annotation.</text>
</comment>
<dbReference type="SUPFAM" id="SSF48484">
    <property type="entry name" value="Lipoxigenase"/>
    <property type="match status" value="1"/>
</dbReference>
<comment type="caution">
    <text evidence="14">The sequence shown here is derived from an EMBL/GenBank/DDBJ whole genome shotgun (WGS) entry which is preliminary data.</text>
</comment>
<dbReference type="InterPro" id="IPR036392">
    <property type="entry name" value="PLAT/LH2_dom_sf"/>
</dbReference>
<dbReference type="InterPro" id="IPR001024">
    <property type="entry name" value="PLAT/LH2_dom"/>
</dbReference>
<keyword evidence="7" id="KW-0443">Lipid metabolism</keyword>
<dbReference type="GO" id="GO:0016702">
    <property type="term" value="F:oxidoreductase activity, acting on single donors with incorporation of molecular oxygen, incorporation of two atoms of oxygen"/>
    <property type="evidence" value="ECO:0007669"/>
    <property type="project" value="InterPro"/>
</dbReference>
<keyword evidence="8" id="KW-0408">Iron</keyword>
<dbReference type="GO" id="GO:0020037">
    <property type="term" value="F:heme binding"/>
    <property type="evidence" value="ECO:0007669"/>
    <property type="project" value="InterPro"/>
</dbReference>
<dbReference type="SMART" id="SM00308">
    <property type="entry name" value="LH2"/>
    <property type="match status" value="1"/>
</dbReference>
<reference evidence="14" key="1">
    <citation type="submission" date="2023-01" db="EMBL/GenBank/DDBJ databases">
        <title>Genome assembly of the deep-sea coral Lophelia pertusa.</title>
        <authorList>
            <person name="Herrera S."/>
            <person name="Cordes E."/>
        </authorList>
    </citation>
    <scope>NUCLEOTIDE SEQUENCE</scope>
    <source>
        <strain evidence="14">USNM1676648</strain>
        <tissue evidence="14">Polyp</tissue>
    </source>
</reference>
<dbReference type="SUPFAM" id="SSF56634">
    <property type="entry name" value="Heme-dependent catalase-like"/>
    <property type="match status" value="1"/>
</dbReference>
<dbReference type="InterPro" id="IPR013819">
    <property type="entry name" value="LipOase_C"/>
</dbReference>
<feature type="binding site" evidence="9">
    <location>
        <position position="177"/>
    </location>
    <ligand>
        <name>Ca(2+)</name>
        <dbReference type="ChEBI" id="CHEBI:29108"/>
        <label>1</label>
    </ligand>
</feature>
<feature type="domain" description="Lipoxygenase" evidence="13">
    <location>
        <begin position="262"/>
        <end position="621"/>
    </location>
</feature>
<accession>A0A9W9YEG3</accession>
<gene>
    <name evidence="14" type="primary">ALOX12B_4</name>
    <name evidence="14" type="ORF">OS493_010057</name>
</gene>
<evidence type="ECO:0000256" key="3">
    <source>
        <dbReference type="ARBA" id="ARBA00022490"/>
    </source>
</evidence>
<dbReference type="Proteomes" id="UP001163046">
    <property type="component" value="Unassembled WGS sequence"/>
</dbReference>
<comment type="subcellular location">
    <subcellularLocation>
        <location evidence="1">Cytoplasm</location>
    </subcellularLocation>
</comment>
<dbReference type="Gene3D" id="2.40.180.10">
    <property type="entry name" value="Catalase core domain"/>
    <property type="match status" value="1"/>
</dbReference>
<dbReference type="Pfam" id="PF01477">
    <property type="entry name" value="PLAT"/>
    <property type="match status" value="1"/>
</dbReference>
<dbReference type="PROSITE" id="PS00081">
    <property type="entry name" value="LIPOXYGENASE_2"/>
    <property type="match status" value="1"/>
</dbReference>
<evidence type="ECO:0000256" key="9">
    <source>
        <dbReference type="PIRSR" id="PIRSR601885-2"/>
    </source>
</evidence>
<evidence type="ECO:0000256" key="6">
    <source>
        <dbReference type="ARBA" id="ARBA00023002"/>
    </source>
</evidence>
<comment type="pathway">
    <text evidence="2">Lipid metabolism.</text>
</comment>
<dbReference type="OrthoDB" id="407298at2759"/>
<protein>
    <submittedName>
        <fullName evidence="14">Arachidonate 5-lipoxygenase</fullName>
    </submittedName>
</protein>
<name>A0A9W9YEG3_9CNID</name>
<dbReference type="Pfam" id="PF00305">
    <property type="entry name" value="Lipoxygenase"/>
    <property type="match status" value="1"/>
</dbReference>
<evidence type="ECO:0000256" key="11">
    <source>
        <dbReference type="PROSITE-ProRule" id="PRU00152"/>
    </source>
</evidence>
<dbReference type="PRINTS" id="PR00087">
    <property type="entry name" value="LIPOXYGENASE"/>
</dbReference>
<evidence type="ECO:0000256" key="10">
    <source>
        <dbReference type="PIRSR" id="PIRSR601885-3"/>
    </source>
</evidence>
<evidence type="ECO:0000256" key="5">
    <source>
        <dbReference type="ARBA" id="ARBA00022964"/>
    </source>
</evidence>
<dbReference type="InterPro" id="IPR020834">
    <property type="entry name" value="LipOase_CS"/>
</dbReference>
<dbReference type="EMBL" id="MU827781">
    <property type="protein sequence ID" value="KAJ7337200.1"/>
    <property type="molecule type" value="Genomic_DNA"/>
</dbReference>
<dbReference type="SUPFAM" id="SSF49723">
    <property type="entry name" value="Lipase/lipooxygenase domain (PLAT/LH2 domain)"/>
    <property type="match status" value="1"/>
</dbReference>
<feature type="binding site" evidence="9">
    <location>
        <position position="155"/>
    </location>
    <ligand>
        <name>Ca(2+)</name>
        <dbReference type="ChEBI" id="CHEBI:29108"/>
        <label>1</label>
    </ligand>
</feature>
<dbReference type="InterPro" id="IPR020835">
    <property type="entry name" value="Catalase_sf"/>
</dbReference>
<keyword evidence="6" id="KW-0560">Oxidoreductase</keyword>
<evidence type="ECO:0000256" key="1">
    <source>
        <dbReference type="ARBA" id="ARBA00004496"/>
    </source>
</evidence>
<dbReference type="PROSITE" id="PS51393">
    <property type="entry name" value="LIPOXYGENASE_3"/>
    <property type="match status" value="1"/>
</dbReference>
<dbReference type="InterPro" id="IPR036226">
    <property type="entry name" value="LipOase_C_sf"/>
</dbReference>
<dbReference type="InterPro" id="IPR000907">
    <property type="entry name" value="LipOase"/>
</dbReference>
<dbReference type="Gene3D" id="1.20.245.10">
    <property type="entry name" value="Lipoxygenase-1, Domain 5"/>
    <property type="match status" value="1"/>
</dbReference>
<evidence type="ECO:0000256" key="8">
    <source>
        <dbReference type="PIRSR" id="PIRSR601885-1"/>
    </source>
</evidence>
<dbReference type="GO" id="GO:0034440">
    <property type="term" value="P:lipid oxidation"/>
    <property type="evidence" value="ECO:0007669"/>
    <property type="project" value="InterPro"/>
</dbReference>
<keyword evidence="4 8" id="KW-0479">Metal-binding</keyword>
<dbReference type="PANTHER" id="PTHR11771">
    <property type="entry name" value="LIPOXYGENASE"/>
    <property type="match status" value="1"/>
</dbReference>